<accession>A0A9P7DKQ7</accession>
<keyword evidence="2" id="KW-1185">Reference proteome</keyword>
<organism evidence="1 2">
    <name type="scientific">Suillus subaureus</name>
    <dbReference type="NCBI Taxonomy" id="48587"/>
    <lineage>
        <taxon>Eukaryota</taxon>
        <taxon>Fungi</taxon>
        <taxon>Dikarya</taxon>
        <taxon>Basidiomycota</taxon>
        <taxon>Agaricomycotina</taxon>
        <taxon>Agaricomycetes</taxon>
        <taxon>Agaricomycetidae</taxon>
        <taxon>Boletales</taxon>
        <taxon>Suillineae</taxon>
        <taxon>Suillaceae</taxon>
        <taxon>Suillus</taxon>
    </lineage>
</organism>
<dbReference type="AlphaFoldDB" id="A0A9P7DKQ7"/>
<dbReference type="OrthoDB" id="258392at2759"/>
<dbReference type="EMBL" id="JABBWG010000222">
    <property type="protein sequence ID" value="KAG1797237.1"/>
    <property type="molecule type" value="Genomic_DNA"/>
</dbReference>
<dbReference type="RefSeq" id="XP_041185455.1">
    <property type="nucleotide sequence ID" value="XM_041337419.1"/>
</dbReference>
<reference evidence="1" key="1">
    <citation type="journal article" date="2020" name="New Phytol.">
        <title>Comparative genomics reveals dynamic genome evolution in host specialist ectomycorrhizal fungi.</title>
        <authorList>
            <person name="Lofgren L.A."/>
            <person name="Nguyen N.H."/>
            <person name="Vilgalys R."/>
            <person name="Ruytinx J."/>
            <person name="Liao H.L."/>
            <person name="Branco S."/>
            <person name="Kuo A."/>
            <person name="LaButti K."/>
            <person name="Lipzen A."/>
            <person name="Andreopoulos W."/>
            <person name="Pangilinan J."/>
            <person name="Riley R."/>
            <person name="Hundley H."/>
            <person name="Na H."/>
            <person name="Barry K."/>
            <person name="Grigoriev I.V."/>
            <person name="Stajich J.E."/>
            <person name="Kennedy P.G."/>
        </authorList>
    </citation>
    <scope>NUCLEOTIDE SEQUENCE</scope>
    <source>
        <strain evidence="1">MN1</strain>
    </source>
</reference>
<gene>
    <name evidence="1" type="ORF">BJ212DRAFT_1406335</name>
</gene>
<evidence type="ECO:0000313" key="1">
    <source>
        <dbReference type="EMBL" id="KAG1797237.1"/>
    </source>
</evidence>
<comment type="caution">
    <text evidence="1">The sequence shown here is derived from an EMBL/GenBank/DDBJ whole genome shotgun (WGS) entry which is preliminary data.</text>
</comment>
<protein>
    <submittedName>
        <fullName evidence="1">Uncharacterized protein</fullName>
    </submittedName>
</protein>
<proteinExistence type="predicted"/>
<dbReference type="GeneID" id="64631435"/>
<sequence>MVFSNKNLNSGTSFVRHTPILIRHLSSSTDVVNTGQLAVGIDAGRGEEMSDSTSRVPCFRIYAHPQSEITLANGRTVLPPLTREYQFVSNKLTCYQSCSFVL</sequence>
<name>A0A9P7DKQ7_9AGAM</name>
<dbReference type="Proteomes" id="UP000807769">
    <property type="component" value="Unassembled WGS sequence"/>
</dbReference>
<evidence type="ECO:0000313" key="2">
    <source>
        <dbReference type="Proteomes" id="UP000807769"/>
    </source>
</evidence>